<organism evidence="2">
    <name type="scientific">Hexamita inflata</name>
    <dbReference type="NCBI Taxonomy" id="28002"/>
    <lineage>
        <taxon>Eukaryota</taxon>
        <taxon>Metamonada</taxon>
        <taxon>Diplomonadida</taxon>
        <taxon>Hexamitidae</taxon>
        <taxon>Hexamitinae</taxon>
        <taxon>Hexamita</taxon>
    </lineage>
</organism>
<dbReference type="Pfam" id="PF00443">
    <property type="entry name" value="UCH"/>
    <property type="match status" value="1"/>
</dbReference>
<dbReference type="InterPro" id="IPR001394">
    <property type="entry name" value="Peptidase_C19_UCH"/>
</dbReference>
<keyword evidence="4" id="KW-1185">Reference proteome</keyword>
<sequence length="1057" mass="123470">MQPFRGLNNNGATCYLNSTIQALYHTTPYRYGVLQSPIENSLVEQLLIEPPTEKMQQESKSIIGALKLLFTLMNKSIRPSLNTMTFCHSLGMSKRDMMIQEDANELLKKLIDHMDKISAQEPKSKTTSKELYQQIFEGQNIQMIVCTHCGNISENNVPFTDFMMPIRNDFFQCLMQLLAPELIDGYKCEKCQQIATALKLIRISHIPLVAVMSLQRFGYDMMADEYKKDSSPVNCPVALDFTFIQKANYLQFCTNDDYQPSEQKLHRLLEYIRVLMMPWAYFTVINGQIILNKGSITSKTVQSLIMNDQEYLDYVFESYPNGSVDCYTDAHVNNLYYQVPLIDLEIPKGLYILSSIVCHVGSINSGHYYTLHNKYQLDNQQFKLKLFEANDEAFYDIKKPTNTLQYIAGKADKLDEEEEGIKKMTGFGNTGYMYFYENILSSMHMQQEPVVSSKTVNESIEQDNTEQLEILMRFEACILSNITDGRARNCLFTYQNNQILLEKIDFDYRKSGEQLMQLFCQRLTDKGYTVPSLAKFSVQKIPARRTYAEAELQREYEIFNNFNADEPLQNNLTEFKQKTYIFVEFETEEPYDFHSQYLRVARIGFDQDIRTYDQNVVKINEQVIKVASQLFVGQQNVVNVAVIKTAIGMSLLGENVPELADFVSKILIYEKNVNQDYFLLNEKQSDVEHVVELIQGDSYYYEIIGSQLSKNFCPLIVGKPIETTAKELENKSAIQQYLSELQEGYQVDIFDHNATQVYSKRHRKQETVKKLVQISENYIGDSDLGFSLKIVQKVSHAGKTQFKPLLSLIQSKEDFSNFTLDKIFAKASQYKSSFDVMQQHYLILQFTYNQTEQKNAFQFILNHENDVYNNFQISQHQTIYEEQDQLKKLWDRFSLQGAARLQFKQFQHLDKAIVDLRFFYLDTEKAAQYNNERKLFQLFNSTIHMKNELKFTQKMFKQQFYVYVEMIGDKEHIYQEMYPLKAPYRFTTVKIVWGDEEAEYIRIYLMQGMKLQHVRAFCEKICQKSVKLYGYYEGKEVTVPEEYDLYKGEAIEMFIAQ</sequence>
<evidence type="ECO:0000313" key="3">
    <source>
        <dbReference type="EMBL" id="CAL6108681.1"/>
    </source>
</evidence>
<evidence type="ECO:0000259" key="1">
    <source>
        <dbReference type="PROSITE" id="PS50235"/>
    </source>
</evidence>
<dbReference type="SUPFAM" id="SSF54001">
    <property type="entry name" value="Cysteine proteinases"/>
    <property type="match status" value="1"/>
</dbReference>
<dbReference type="PROSITE" id="PS50235">
    <property type="entry name" value="USP_3"/>
    <property type="match status" value="1"/>
</dbReference>
<dbReference type="InterPro" id="IPR050164">
    <property type="entry name" value="Peptidase_C19"/>
</dbReference>
<feature type="domain" description="USP" evidence="1">
    <location>
        <begin position="5"/>
        <end position="439"/>
    </location>
</feature>
<dbReference type="Gene3D" id="3.90.70.10">
    <property type="entry name" value="Cysteine proteinases"/>
    <property type="match status" value="1"/>
</dbReference>
<dbReference type="Proteomes" id="UP001642409">
    <property type="component" value="Unassembled WGS sequence"/>
</dbReference>
<gene>
    <name evidence="2" type="ORF">HINF_LOCUS57119</name>
    <name evidence="3" type="ORF">HINF_LOCUS75083</name>
</gene>
<dbReference type="InterPro" id="IPR028889">
    <property type="entry name" value="USP"/>
</dbReference>
<comment type="caution">
    <text evidence="2">The sequence shown here is derived from an EMBL/GenBank/DDBJ whole genome shotgun (WGS) entry which is preliminary data.</text>
</comment>
<reference evidence="2" key="1">
    <citation type="submission" date="2023-06" db="EMBL/GenBank/DDBJ databases">
        <authorList>
            <person name="Kurt Z."/>
        </authorList>
    </citation>
    <scope>NUCLEOTIDE SEQUENCE</scope>
</reference>
<dbReference type="EMBL" id="CAXDID020000655">
    <property type="protein sequence ID" value="CAL6108681.1"/>
    <property type="molecule type" value="Genomic_DNA"/>
</dbReference>
<reference evidence="3 4" key="2">
    <citation type="submission" date="2024-07" db="EMBL/GenBank/DDBJ databases">
        <authorList>
            <person name="Akdeniz Z."/>
        </authorList>
    </citation>
    <scope>NUCLEOTIDE SEQUENCE [LARGE SCALE GENOMIC DNA]</scope>
</reference>
<dbReference type="GO" id="GO:0005829">
    <property type="term" value="C:cytosol"/>
    <property type="evidence" value="ECO:0007669"/>
    <property type="project" value="TreeGrafter"/>
</dbReference>
<dbReference type="GO" id="GO:0016579">
    <property type="term" value="P:protein deubiquitination"/>
    <property type="evidence" value="ECO:0007669"/>
    <property type="project" value="InterPro"/>
</dbReference>
<dbReference type="GO" id="GO:0005634">
    <property type="term" value="C:nucleus"/>
    <property type="evidence" value="ECO:0007669"/>
    <property type="project" value="TreeGrafter"/>
</dbReference>
<dbReference type="GO" id="GO:0004843">
    <property type="term" value="F:cysteine-type deubiquitinase activity"/>
    <property type="evidence" value="ECO:0007669"/>
    <property type="project" value="InterPro"/>
</dbReference>
<dbReference type="PANTHER" id="PTHR24006:SF827">
    <property type="entry name" value="UBIQUITIN CARBOXYL-TERMINAL HYDROLASE 34"/>
    <property type="match status" value="1"/>
</dbReference>
<protein>
    <submittedName>
        <fullName evidence="2">Ubiquitin carboxyl-terminal hydrolase family protein</fullName>
    </submittedName>
    <submittedName>
        <fullName evidence="3">Ubiquitin_carboxyl-terminal hydrolase family protein</fullName>
    </submittedName>
</protein>
<dbReference type="AlphaFoldDB" id="A0AA86UVH4"/>
<name>A0AA86UVH4_9EUKA</name>
<dbReference type="PROSITE" id="PS00972">
    <property type="entry name" value="USP_1"/>
    <property type="match status" value="1"/>
</dbReference>
<evidence type="ECO:0000313" key="4">
    <source>
        <dbReference type="Proteomes" id="UP001642409"/>
    </source>
</evidence>
<dbReference type="PROSITE" id="PS00973">
    <property type="entry name" value="USP_2"/>
    <property type="match status" value="1"/>
</dbReference>
<keyword evidence="2" id="KW-0378">Hydrolase</keyword>
<accession>A0AA86UVH4</accession>
<dbReference type="InterPro" id="IPR018200">
    <property type="entry name" value="USP_CS"/>
</dbReference>
<dbReference type="InterPro" id="IPR038765">
    <property type="entry name" value="Papain-like_cys_pep_sf"/>
</dbReference>
<dbReference type="PANTHER" id="PTHR24006">
    <property type="entry name" value="UBIQUITIN CARBOXYL-TERMINAL HYDROLASE"/>
    <property type="match status" value="1"/>
</dbReference>
<dbReference type="EMBL" id="CATOUU010001059">
    <property type="protein sequence ID" value="CAI9969474.1"/>
    <property type="molecule type" value="Genomic_DNA"/>
</dbReference>
<proteinExistence type="predicted"/>
<evidence type="ECO:0000313" key="2">
    <source>
        <dbReference type="EMBL" id="CAI9969474.1"/>
    </source>
</evidence>